<gene>
    <name evidence="1" type="ORF">PF008_g31809</name>
</gene>
<evidence type="ECO:0000313" key="2">
    <source>
        <dbReference type="Proteomes" id="UP000486351"/>
    </source>
</evidence>
<organism evidence="1 2">
    <name type="scientific">Phytophthora fragariae</name>
    <dbReference type="NCBI Taxonomy" id="53985"/>
    <lineage>
        <taxon>Eukaryota</taxon>
        <taxon>Sar</taxon>
        <taxon>Stramenopiles</taxon>
        <taxon>Oomycota</taxon>
        <taxon>Peronosporomycetes</taxon>
        <taxon>Peronosporales</taxon>
        <taxon>Peronosporaceae</taxon>
        <taxon>Phytophthora</taxon>
    </lineage>
</organism>
<comment type="caution">
    <text evidence="1">The sequence shown here is derived from an EMBL/GenBank/DDBJ whole genome shotgun (WGS) entry which is preliminary data.</text>
</comment>
<dbReference type="EMBL" id="QXFY01007663">
    <property type="protein sequence ID" value="KAE9265655.1"/>
    <property type="molecule type" value="Genomic_DNA"/>
</dbReference>
<sequence length="139" mass="15385">MQRSVTDDTCKSELVAAGMCVEDSLWARKLLKELKFDLDITRHLMDNQSTIKVCSDAGNFDGVKFYAKKSRKLAELVERKKLVIDYTSTSENIADMFTKALGPQQFEKLSGLLGVEDVVTAVADNLAGGDDDMKPDTET</sequence>
<evidence type="ECO:0000313" key="1">
    <source>
        <dbReference type="EMBL" id="KAE9265655.1"/>
    </source>
</evidence>
<dbReference type="AlphaFoldDB" id="A0A6G0Q242"/>
<reference evidence="1 2" key="1">
    <citation type="submission" date="2018-09" db="EMBL/GenBank/DDBJ databases">
        <title>Genomic investigation of the strawberry pathogen Phytophthora fragariae indicates pathogenicity is determined by transcriptional variation in three key races.</title>
        <authorList>
            <person name="Adams T.M."/>
            <person name="Armitage A.D."/>
            <person name="Sobczyk M.K."/>
            <person name="Bates H.J."/>
            <person name="Dunwell J.M."/>
            <person name="Nellist C.F."/>
            <person name="Harrison R.J."/>
        </authorList>
    </citation>
    <scope>NUCLEOTIDE SEQUENCE [LARGE SCALE GENOMIC DNA]</scope>
    <source>
        <strain evidence="1 2">NOV-77</strain>
    </source>
</reference>
<name>A0A6G0Q242_9STRA</name>
<proteinExistence type="predicted"/>
<dbReference type="CDD" id="cd09272">
    <property type="entry name" value="RNase_HI_RT_Ty1"/>
    <property type="match status" value="1"/>
</dbReference>
<protein>
    <recommendedName>
        <fullName evidence="3">Reverse transcriptase Ty1/copia-type domain-containing protein</fullName>
    </recommendedName>
</protein>
<accession>A0A6G0Q242</accession>
<dbReference type="Proteomes" id="UP000486351">
    <property type="component" value="Unassembled WGS sequence"/>
</dbReference>
<evidence type="ECO:0008006" key="3">
    <source>
        <dbReference type="Google" id="ProtNLM"/>
    </source>
</evidence>